<dbReference type="InterPro" id="IPR041711">
    <property type="entry name" value="Met-tRNA-FMT_N"/>
</dbReference>
<evidence type="ECO:0000256" key="4">
    <source>
        <dbReference type="ARBA" id="ARBA00016014"/>
    </source>
</evidence>
<dbReference type="AlphaFoldDB" id="A0A1G5W9Y4"/>
<dbReference type="Proteomes" id="UP000199689">
    <property type="component" value="Unassembled WGS sequence"/>
</dbReference>
<dbReference type="RefSeq" id="WP_200779843.1">
    <property type="nucleotide sequence ID" value="NZ_FMXA01000015.1"/>
</dbReference>
<evidence type="ECO:0000256" key="5">
    <source>
        <dbReference type="ARBA" id="ARBA00022679"/>
    </source>
</evidence>
<comment type="catalytic activity">
    <reaction evidence="7 8">
        <text>L-methionyl-tRNA(fMet) + (6R)-10-formyltetrahydrofolate = N-formyl-L-methionyl-tRNA(fMet) + (6S)-5,6,7,8-tetrahydrofolate + H(+)</text>
        <dbReference type="Rhea" id="RHEA:24380"/>
        <dbReference type="Rhea" id="RHEA-COMP:9952"/>
        <dbReference type="Rhea" id="RHEA-COMP:9953"/>
        <dbReference type="ChEBI" id="CHEBI:15378"/>
        <dbReference type="ChEBI" id="CHEBI:57453"/>
        <dbReference type="ChEBI" id="CHEBI:78530"/>
        <dbReference type="ChEBI" id="CHEBI:78844"/>
        <dbReference type="ChEBI" id="CHEBI:195366"/>
        <dbReference type="EC" id="2.1.2.9"/>
    </reaction>
</comment>
<evidence type="ECO:0000313" key="11">
    <source>
        <dbReference type="EMBL" id="SDA54347.1"/>
    </source>
</evidence>
<comment type="similarity">
    <text evidence="2 8">Belongs to the Fmt family.</text>
</comment>
<dbReference type="NCBIfam" id="TIGR00460">
    <property type="entry name" value="fmt"/>
    <property type="match status" value="1"/>
</dbReference>
<dbReference type="Pfam" id="PF02911">
    <property type="entry name" value="Formyl_trans_C"/>
    <property type="match status" value="1"/>
</dbReference>
<dbReference type="SUPFAM" id="SSF50486">
    <property type="entry name" value="FMT C-terminal domain-like"/>
    <property type="match status" value="1"/>
</dbReference>
<dbReference type="EC" id="2.1.2.9" evidence="3 8"/>
<dbReference type="GO" id="GO:0004479">
    <property type="term" value="F:methionyl-tRNA formyltransferase activity"/>
    <property type="evidence" value="ECO:0007669"/>
    <property type="project" value="UniProtKB-UniRule"/>
</dbReference>
<evidence type="ECO:0000256" key="2">
    <source>
        <dbReference type="ARBA" id="ARBA00010699"/>
    </source>
</evidence>
<name>A0A1G5W9Y4_9FIRM</name>
<dbReference type="HAMAP" id="MF_00182">
    <property type="entry name" value="Formyl_trans"/>
    <property type="match status" value="1"/>
</dbReference>
<dbReference type="SUPFAM" id="SSF53328">
    <property type="entry name" value="Formyltransferase"/>
    <property type="match status" value="1"/>
</dbReference>
<sequence length="316" mass="34644">MSEHSLRIIFMGTPDFAVPSLKKLCDNGYTPIAVYTQPDRINGRGKKITPPPVKALAMEKNIPVYQPETLKTEEEIERIREMKPDLLVVIAYGRILPKALLDIPAYGAINVHGSLLPKYRGAAPIQRAIIDGKKETGTTIMKLDAGMDTGDMLVQKKMPIGPHMTAGELFDALSLDGADLLLQVLDNLPEYMAGAVPQDASKATYAEKITKPMGRIDWTKDAVTLDALIRGMYPNPGTFTFFRDKRLKIHRACVSEAADTSSEPGTIVSVSGGAMGVQTGRGILTLTEVQPENHKKMLVSDFINGHQVKINDKLEY</sequence>
<dbReference type="GO" id="GO:0005829">
    <property type="term" value="C:cytosol"/>
    <property type="evidence" value="ECO:0007669"/>
    <property type="project" value="TreeGrafter"/>
</dbReference>
<dbReference type="EMBL" id="FMXA01000015">
    <property type="protein sequence ID" value="SDA54347.1"/>
    <property type="molecule type" value="Genomic_DNA"/>
</dbReference>
<dbReference type="InterPro" id="IPR005793">
    <property type="entry name" value="Formyl_trans_C"/>
</dbReference>
<gene>
    <name evidence="8" type="primary">fmt</name>
    <name evidence="11" type="ORF">SAMN02910343_01206</name>
</gene>
<dbReference type="PANTHER" id="PTHR11138">
    <property type="entry name" value="METHIONYL-TRNA FORMYLTRANSFERASE"/>
    <property type="match status" value="1"/>
</dbReference>
<reference evidence="11 12" key="1">
    <citation type="submission" date="2016-10" db="EMBL/GenBank/DDBJ databases">
        <authorList>
            <person name="de Groot N.N."/>
        </authorList>
    </citation>
    <scope>NUCLEOTIDE SEQUENCE [LARGE SCALE GENOMIC DNA]</scope>
    <source>
        <strain evidence="11 12">DSM 15230</strain>
    </source>
</reference>
<dbReference type="InterPro" id="IPR011034">
    <property type="entry name" value="Formyl_transferase-like_C_sf"/>
</dbReference>
<evidence type="ECO:0000256" key="7">
    <source>
        <dbReference type="ARBA" id="ARBA00048558"/>
    </source>
</evidence>
<accession>A0A1G5W9Y4</accession>
<dbReference type="Gene3D" id="3.40.50.170">
    <property type="entry name" value="Formyl transferase, N-terminal domain"/>
    <property type="match status" value="1"/>
</dbReference>
<dbReference type="GeneID" id="87756220"/>
<dbReference type="Pfam" id="PF00551">
    <property type="entry name" value="Formyl_trans_N"/>
    <property type="match status" value="1"/>
</dbReference>
<protein>
    <recommendedName>
        <fullName evidence="4 8">Methionyl-tRNA formyltransferase</fullName>
        <ecNumber evidence="3 8">2.1.2.9</ecNumber>
    </recommendedName>
</protein>
<dbReference type="InterPro" id="IPR037022">
    <property type="entry name" value="Formyl_trans_C_sf"/>
</dbReference>
<evidence type="ECO:0000256" key="1">
    <source>
        <dbReference type="ARBA" id="ARBA00002606"/>
    </source>
</evidence>
<keyword evidence="5 8" id="KW-0808">Transferase</keyword>
<dbReference type="Gene3D" id="3.10.25.10">
    <property type="entry name" value="Formyl transferase, C-terminal domain"/>
    <property type="match status" value="1"/>
</dbReference>
<comment type="function">
    <text evidence="1 8">Attaches a formyl group to the free amino group of methionyl-tRNA(fMet). The formyl group appears to play a dual role in the initiator identity of N-formylmethionyl-tRNA by promoting its recognition by IF2 and preventing the misappropriation of this tRNA by the elongation apparatus.</text>
</comment>
<dbReference type="CDD" id="cd08704">
    <property type="entry name" value="Met_tRNA_FMT_C"/>
    <property type="match status" value="1"/>
</dbReference>
<dbReference type="InterPro" id="IPR002376">
    <property type="entry name" value="Formyl_transf_N"/>
</dbReference>
<dbReference type="CDD" id="cd08646">
    <property type="entry name" value="FMT_core_Met-tRNA-FMT_N"/>
    <property type="match status" value="1"/>
</dbReference>
<organism evidence="11 12">
    <name type="scientific">Allisonella histaminiformans</name>
    <dbReference type="NCBI Taxonomy" id="209880"/>
    <lineage>
        <taxon>Bacteria</taxon>
        <taxon>Bacillati</taxon>
        <taxon>Bacillota</taxon>
        <taxon>Negativicutes</taxon>
        <taxon>Veillonellales</taxon>
        <taxon>Veillonellaceae</taxon>
        <taxon>Allisonella</taxon>
    </lineage>
</organism>
<dbReference type="InterPro" id="IPR036477">
    <property type="entry name" value="Formyl_transf_N_sf"/>
</dbReference>
<evidence type="ECO:0000256" key="3">
    <source>
        <dbReference type="ARBA" id="ARBA00012261"/>
    </source>
</evidence>
<proteinExistence type="inferred from homology"/>
<keyword evidence="6 8" id="KW-0648">Protein biosynthesis</keyword>
<evidence type="ECO:0000259" key="10">
    <source>
        <dbReference type="Pfam" id="PF02911"/>
    </source>
</evidence>
<evidence type="ECO:0000256" key="8">
    <source>
        <dbReference type="HAMAP-Rule" id="MF_00182"/>
    </source>
</evidence>
<evidence type="ECO:0000256" key="6">
    <source>
        <dbReference type="ARBA" id="ARBA00022917"/>
    </source>
</evidence>
<feature type="domain" description="Formyl transferase C-terminal" evidence="10">
    <location>
        <begin position="208"/>
        <end position="306"/>
    </location>
</feature>
<keyword evidence="12" id="KW-1185">Reference proteome</keyword>
<dbReference type="PANTHER" id="PTHR11138:SF5">
    <property type="entry name" value="METHIONYL-TRNA FORMYLTRANSFERASE, MITOCHONDRIAL"/>
    <property type="match status" value="1"/>
</dbReference>
<feature type="binding site" evidence="8">
    <location>
        <begin position="114"/>
        <end position="117"/>
    </location>
    <ligand>
        <name>(6S)-5,6,7,8-tetrahydrofolate</name>
        <dbReference type="ChEBI" id="CHEBI:57453"/>
    </ligand>
</feature>
<dbReference type="InterPro" id="IPR005794">
    <property type="entry name" value="Fmt"/>
</dbReference>
<dbReference type="InterPro" id="IPR044135">
    <property type="entry name" value="Met-tRNA-FMT_C"/>
</dbReference>
<evidence type="ECO:0000313" key="12">
    <source>
        <dbReference type="Proteomes" id="UP000199689"/>
    </source>
</evidence>
<dbReference type="STRING" id="209880.SAMN02910343_01206"/>
<evidence type="ECO:0000259" key="9">
    <source>
        <dbReference type="Pfam" id="PF00551"/>
    </source>
</evidence>
<feature type="domain" description="Formyl transferase N-terminal" evidence="9">
    <location>
        <begin position="7"/>
        <end position="184"/>
    </location>
</feature>